<feature type="transmembrane region" description="Helical" evidence="2">
    <location>
        <begin position="272"/>
        <end position="292"/>
    </location>
</feature>
<keyword evidence="2" id="KW-0472">Membrane</keyword>
<sequence>MPSADSTQAGRVSDPQHANVESPGIPLEALAAAEAGQAGVEGGKHSWQDMKKPIARDADVDGRCRNRRREPPVRAARLQKMDYVYRAVRIYPEAIALASFRKADLVHKCYMRACAAFKAHDDEALPQALDELCDKIISQHLMQKWQAVEALPPLSHRDHLRLAQCLSVREGIIDEMWSGENGEWRKVKPIPKVEDLARSAAVAIKDRIPPWLLVAQMWLLPEEVIEINGRPARSINMHWLVRVIATAIILGPFVLFATPIVLLAMDAFSKQVNIAILILSAMGFFIFLVWWISGPNGQNTDNLVFFLLAYTAVLGNINIGGK</sequence>
<feature type="region of interest" description="Disordered" evidence="1">
    <location>
        <begin position="1"/>
        <end position="68"/>
    </location>
</feature>
<feature type="compositionally biased region" description="Polar residues" evidence="1">
    <location>
        <begin position="1"/>
        <end position="10"/>
    </location>
</feature>
<evidence type="ECO:0000256" key="2">
    <source>
        <dbReference type="SAM" id="Phobius"/>
    </source>
</evidence>
<protein>
    <submittedName>
        <fullName evidence="3">Uncharacterized protein</fullName>
    </submittedName>
</protein>
<keyword evidence="4" id="KW-1185">Reference proteome</keyword>
<evidence type="ECO:0000313" key="4">
    <source>
        <dbReference type="Proteomes" id="UP000766486"/>
    </source>
</evidence>
<proteinExistence type="predicted"/>
<organism evidence="3 4">
    <name type="scientific">Bionectria ochroleuca</name>
    <name type="common">Gliocladium roseum</name>
    <dbReference type="NCBI Taxonomy" id="29856"/>
    <lineage>
        <taxon>Eukaryota</taxon>
        <taxon>Fungi</taxon>
        <taxon>Dikarya</taxon>
        <taxon>Ascomycota</taxon>
        <taxon>Pezizomycotina</taxon>
        <taxon>Sordariomycetes</taxon>
        <taxon>Hypocreomycetidae</taxon>
        <taxon>Hypocreales</taxon>
        <taxon>Bionectriaceae</taxon>
        <taxon>Clonostachys</taxon>
    </lineage>
</organism>
<evidence type="ECO:0000256" key="1">
    <source>
        <dbReference type="SAM" id="MobiDB-lite"/>
    </source>
</evidence>
<dbReference type="EMBL" id="CABFNS010000722">
    <property type="protein sequence ID" value="VUC24613.1"/>
    <property type="molecule type" value="Genomic_DNA"/>
</dbReference>
<keyword evidence="2" id="KW-1133">Transmembrane helix</keyword>
<gene>
    <name evidence="3" type="ORF">CLO192961_LOCUS147920</name>
</gene>
<dbReference type="Proteomes" id="UP000766486">
    <property type="component" value="Unassembled WGS sequence"/>
</dbReference>
<feature type="transmembrane region" description="Helical" evidence="2">
    <location>
        <begin position="304"/>
        <end position="321"/>
    </location>
</feature>
<evidence type="ECO:0000313" key="3">
    <source>
        <dbReference type="EMBL" id="VUC24613.1"/>
    </source>
</evidence>
<feature type="compositionally biased region" description="Low complexity" evidence="1">
    <location>
        <begin position="28"/>
        <end position="38"/>
    </location>
</feature>
<accession>A0ABY6U397</accession>
<comment type="caution">
    <text evidence="3">The sequence shown here is derived from an EMBL/GenBank/DDBJ whole genome shotgun (WGS) entry which is preliminary data.</text>
</comment>
<reference evidence="3 4" key="1">
    <citation type="submission" date="2019-06" db="EMBL/GenBank/DDBJ databases">
        <authorList>
            <person name="Broberg M."/>
        </authorList>
    </citation>
    <scope>NUCLEOTIDE SEQUENCE [LARGE SCALE GENOMIC DNA]</scope>
</reference>
<feature type="compositionally biased region" description="Basic and acidic residues" evidence="1">
    <location>
        <begin position="42"/>
        <end position="68"/>
    </location>
</feature>
<keyword evidence="2" id="KW-0812">Transmembrane</keyword>
<name>A0ABY6U397_BIOOC</name>
<feature type="transmembrane region" description="Helical" evidence="2">
    <location>
        <begin position="239"/>
        <end position="265"/>
    </location>
</feature>